<evidence type="ECO:0000256" key="6">
    <source>
        <dbReference type="ARBA" id="ARBA00022833"/>
    </source>
</evidence>
<proteinExistence type="inferred from homology"/>
<feature type="compositionally biased region" description="Basic and acidic residues" evidence="9">
    <location>
        <begin position="236"/>
        <end position="255"/>
    </location>
</feature>
<evidence type="ECO:0000259" key="11">
    <source>
        <dbReference type="Pfam" id="PF00675"/>
    </source>
</evidence>
<evidence type="ECO:0000256" key="4">
    <source>
        <dbReference type="ARBA" id="ARBA00022723"/>
    </source>
</evidence>
<comment type="cofactor">
    <cofactor evidence="1">
        <name>Zn(2+)</name>
        <dbReference type="ChEBI" id="CHEBI:29105"/>
    </cofactor>
</comment>
<dbReference type="PANTHER" id="PTHR43690">
    <property type="entry name" value="NARDILYSIN"/>
    <property type="match status" value="1"/>
</dbReference>
<gene>
    <name evidence="13" type="ORF">ACFFII_02630</name>
</gene>
<accession>A0ABV6I0A8</accession>
<dbReference type="InterPro" id="IPR050626">
    <property type="entry name" value="Peptidase_M16"/>
</dbReference>
<keyword evidence="6" id="KW-0862">Zinc</keyword>
<dbReference type="EMBL" id="JBHLWE010000009">
    <property type="protein sequence ID" value="MFC0339660.1"/>
    <property type="molecule type" value="Genomic_DNA"/>
</dbReference>
<dbReference type="Gene3D" id="3.30.830.10">
    <property type="entry name" value="Metalloenzyme, LuxS/M16 peptidase-like"/>
    <property type="match status" value="2"/>
</dbReference>
<dbReference type="Pfam" id="PF00675">
    <property type="entry name" value="Peptidase_M16"/>
    <property type="match status" value="1"/>
</dbReference>
<feature type="compositionally biased region" description="Low complexity" evidence="9">
    <location>
        <begin position="489"/>
        <end position="503"/>
    </location>
</feature>
<reference evidence="13 14" key="1">
    <citation type="submission" date="2024-09" db="EMBL/GenBank/DDBJ databases">
        <authorList>
            <person name="Sun Q."/>
            <person name="Mori K."/>
        </authorList>
    </citation>
    <scope>NUCLEOTIDE SEQUENCE [LARGE SCALE GENOMIC DNA]</scope>
    <source>
        <strain evidence="13 14">KCTC 22789</strain>
    </source>
</reference>
<feature type="signal peptide" evidence="10">
    <location>
        <begin position="1"/>
        <end position="18"/>
    </location>
</feature>
<evidence type="ECO:0000256" key="3">
    <source>
        <dbReference type="ARBA" id="ARBA00022670"/>
    </source>
</evidence>
<keyword evidence="7" id="KW-0482">Metalloprotease</keyword>
<evidence type="ECO:0000256" key="5">
    <source>
        <dbReference type="ARBA" id="ARBA00022801"/>
    </source>
</evidence>
<feature type="domain" description="Peptidase M16 N-terminal" evidence="11">
    <location>
        <begin position="37"/>
        <end position="180"/>
    </location>
</feature>
<dbReference type="InterPro" id="IPR011765">
    <property type="entry name" value="Pept_M16_N"/>
</dbReference>
<feature type="region of interest" description="Disordered" evidence="9">
    <location>
        <begin position="227"/>
        <end position="262"/>
    </location>
</feature>
<feature type="domain" description="Peptidase M16 C-terminal" evidence="12">
    <location>
        <begin position="189"/>
        <end position="372"/>
    </location>
</feature>
<comment type="similarity">
    <text evidence="2 8">Belongs to the peptidase M16 family.</text>
</comment>
<evidence type="ECO:0000256" key="2">
    <source>
        <dbReference type="ARBA" id="ARBA00007261"/>
    </source>
</evidence>
<feature type="chain" id="PRO_5045179688" evidence="10">
    <location>
        <begin position="19"/>
        <end position="536"/>
    </location>
</feature>
<keyword evidence="4" id="KW-0479">Metal-binding</keyword>
<evidence type="ECO:0000313" key="14">
    <source>
        <dbReference type="Proteomes" id="UP001589799"/>
    </source>
</evidence>
<evidence type="ECO:0000256" key="8">
    <source>
        <dbReference type="RuleBase" id="RU004447"/>
    </source>
</evidence>
<feature type="region of interest" description="Disordered" evidence="9">
    <location>
        <begin position="480"/>
        <end position="536"/>
    </location>
</feature>
<feature type="compositionally biased region" description="Pro residues" evidence="9">
    <location>
        <begin position="504"/>
        <end position="520"/>
    </location>
</feature>
<dbReference type="PANTHER" id="PTHR43690:SF17">
    <property type="entry name" value="PROTEIN YHJJ"/>
    <property type="match status" value="1"/>
</dbReference>
<protein>
    <submittedName>
        <fullName evidence="13">M16 family metallopeptidase</fullName>
    </submittedName>
</protein>
<feature type="compositionally biased region" description="Low complexity" evidence="9">
    <location>
        <begin position="521"/>
        <end position="536"/>
    </location>
</feature>
<keyword evidence="10" id="KW-0732">Signal</keyword>
<dbReference type="SUPFAM" id="SSF63411">
    <property type="entry name" value="LuxS/MPP-like metallohydrolase"/>
    <property type="match status" value="2"/>
</dbReference>
<evidence type="ECO:0000313" key="13">
    <source>
        <dbReference type="EMBL" id="MFC0339660.1"/>
    </source>
</evidence>
<dbReference type="InterPro" id="IPR007863">
    <property type="entry name" value="Peptidase_M16_C"/>
</dbReference>
<dbReference type="InterPro" id="IPR001431">
    <property type="entry name" value="Pept_M16_Zn_BS"/>
</dbReference>
<comment type="caution">
    <text evidence="13">The sequence shown here is derived from an EMBL/GenBank/DDBJ whole genome shotgun (WGS) entry which is preliminary data.</text>
</comment>
<evidence type="ECO:0000256" key="10">
    <source>
        <dbReference type="SAM" id="SignalP"/>
    </source>
</evidence>
<evidence type="ECO:0000256" key="9">
    <source>
        <dbReference type="SAM" id="MobiDB-lite"/>
    </source>
</evidence>
<sequence>MRRTLAFLLATAATPALAEMPPGVSHFTLDNGLEAVVIEDHRAPVVVQMLWYRIGSADEVPGKSGLAHYLEHLMFKGTDKLDAGELSKTVTANGGMDNAFTSYDFTTYFQRIASDRLDLVMGMEADRMANLRIGEDDWQAERQVVLEERAQRTDSDPRALFSEERSAVQFYNHPYGRPVIGWRQEMEALTREDALKWYDDHYAPNVAVLVVAGDVTADAVRALAEKHYGPIPPKPEAPRDARPQEPEQRAERRMTMTDPRVPQPVLTRSVIVPERNRGDQKTAAALSVLAELLGGSPQTSFLGQRLVLTGQALGVGAWYDGLSVDPTTFAVTMAYAPGTDDAAAEAALDGAIRDFLAQGPDPAHLERVKTQLRAARIYERDSAHGRAYDYGQGLAVGLTVEDVNDWPDILAEVTVEDVRAAAGLALGGRAGVTSLLKPAPPGEVGTVQAAVETDADPVAVPGAAVGGPAPAVVDAGAALADSPEELGTPPVALDAPASAAPVPADTPHPAQPAPASPAPAAPVSDPAQSPAPEQTR</sequence>
<evidence type="ECO:0000256" key="1">
    <source>
        <dbReference type="ARBA" id="ARBA00001947"/>
    </source>
</evidence>
<organism evidence="13 14">
    <name type="scientific">Paracoccus niistensis</name>
    <dbReference type="NCBI Taxonomy" id="632935"/>
    <lineage>
        <taxon>Bacteria</taxon>
        <taxon>Pseudomonadati</taxon>
        <taxon>Pseudomonadota</taxon>
        <taxon>Alphaproteobacteria</taxon>
        <taxon>Rhodobacterales</taxon>
        <taxon>Paracoccaceae</taxon>
        <taxon>Paracoccus</taxon>
    </lineage>
</organism>
<keyword evidence="14" id="KW-1185">Reference proteome</keyword>
<keyword evidence="3" id="KW-0645">Protease</keyword>
<dbReference type="Proteomes" id="UP001589799">
    <property type="component" value="Unassembled WGS sequence"/>
</dbReference>
<dbReference type="InterPro" id="IPR011249">
    <property type="entry name" value="Metalloenz_LuxS/M16"/>
</dbReference>
<evidence type="ECO:0000256" key="7">
    <source>
        <dbReference type="ARBA" id="ARBA00023049"/>
    </source>
</evidence>
<keyword evidence="5" id="KW-0378">Hydrolase</keyword>
<dbReference type="PROSITE" id="PS00143">
    <property type="entry name" value="INSULINASE"/>
    <property type="match status" value="1"/>
</dbReference>
<dbReference type="Pfam" id="PF05193">
    <property type="entry name" value="Peptidase_M16_C"/>
    <property type="match status" value="1"/>
</dbReference>
<dbReference type="RefSeq" id="WP_377697342.1">
    <property type="nucleotide sequence ID" value="NZ_JBHLWE010000009.1"/>
</dbReference>
<name>A0ABV6I0A8_9RHOB</name>
<evidence type="ECO:0000259" key="12">
    <source>
        <dbReference type="Pfam" id="PF05193"/>
    </source>
</evidence>